<proteinExistence type="predicted"/>
<organism evidence="5 6">
    <name type="scientific">Exocentrus adspersus</name>
    <dbReference type="NCBI Taxonomy" id="1586481"/>
    <lineage>
        <taxon>Eukaryota</taxon>
        <taxon>Metazoa</taxon>
        <taxon>Ecdysozoa</taxon>
        <taxon>Arthropoda</taxon>
        <taxon>Hexapoda</taxon>
        <taxon>Insecta</taxon>
        <taxon>Pterygota</taxon>
        <taxon>Neoptera</taxon>
        <taxon>Endopterygota</taxon>
        <taxon>Coleoptera</taxon>
        <taxon>Polyphaga</taxon>
        <taxon>Cucujiformia</taxon>
        <taxon>Chrysomeloidea</taxon>
        <taxon>Cerambycidae</taxon>
        <taxon>Lamiinae</taxon>
        <taxon>Acanthocinini</taxon>
        <taxon>Exocentrus</taxon>
    </lineage>
</organism>
<dbReference type="GO" id="GO:0000398">
    <property type="term" value="P:mRNA splicing, via spliceosome"/>
    <property type="evidence" value="ECO:0007669"/>
    <property type="project" value="TreeGrafter"/>
</dbReference>
<feature type="region of interest" description="Disordered" evidence="3">
    <location>
        <begin position="74"/>
        <end position="120"/>
    </location>
</feature>
<evidence type="ECO:0000313" key="6">
    <source>
        <dbReference type="Proteomes" id="UP001159042"/>
    </source>
</evidence>
<dbReference type="PANTHER" id="PTHR45880">
    <property type="entry name" value="RNA-BINDING MOTIF PROTEIN, X-LINKED 2"/>
    <property type="match status" value="1"/>
</dbReference>
<dbReference type="InterPro" id="IPR035979">
    <property type="entry name" value="RBD_domain_sf"/>
</dbReference>
<comment type="caution">
    <text evidence="5">The sequence shown here is derived from an EMBL/GenBank/DDBJ whole genome shotgun (WGS) entry which is preliminary data.</text>
</comment>
<feature type="compositionally biased region" description="Polar residues" evidence="3">
    <location>
        <begin position="87"/>
        <end position="104"/>
    </location>
</feature>
<dbReference type="GO" id="GO:0071013">
    <property type="term" value="C:catalytic step 2 spliceosome"/>
    <property type="evidence" value="ECO:0007669"/>
    <property type="project" value="TreeGrafter"/>
</dbReference>
<feature type="domain" description="RRM" evidence="4">
    <location>
        <begin position="34"/>
        <end position="77"/>
    </location>
</feature>
<protein>
    <recommendedName>
        <fullName evidence="4">RRM domain-containing protein</fullName>
    </recommendedName>
</protein>
<dbReference type="GO" id="GO:0005686">
    <property type="term" value="C:U2 snRNP"/>
    <property type="evidence" value="ECO:0007669"/>
    <property type="project" value="TreeGrafter"/>
</dbReference>
<dbReference type="PANTHER" id="PTHR45880:SF1">
    <property type="entry name" value="RNA-BINDING MOTIF PROTEIN, X-LINKED 2"/>
    <property type="match status" value="1"/>
</dbReference>
<dbReference type="PROSITE" id="PS50102">
    <property type="entry name" value="RRM"/>
    <property type="match status" value="1"/>
</dbReference>
<keyword evidence="6" id="KW-1185">Reference proteome</keyword>
<evidence type="ECO:0000256" key="1">
    <source>
        <dbReference type="ARBA" id="ARBA00022884"/>
    </source>
</evidence>
<dbReference type="InterPro" id="IPR012677">
    <property type="entry name" value="Nucleotide-bd_a/b_plait_sf"/>
</dbReference>
<dbReference type="SUPFAM" id="SSF54928">
    <property type="entry name" value="RNA-binding domain, RBD"/>
    <property type="match status" value="1"/>
</dbReference>
<name>A0AAV8VTG3_9CUCU</name>
<dbReference type="InterPro" id="IPR051847">
    <property type="entry name" value="RNA_proc/Spliceosome_comp"/>
</dbReference>
<sequence length="148" mass="16823">MNPLTNVKNILKLSQQELDSNSKTSWHDQYKDSAWIFVGGLPYDLSEGDIICIFSQYGEIVNIHLVRAKETGKSKEYKIPKELQNKAEGSNSKKPSSEGSTSKDQVTRRRPVSPPRDFRETIADQIEADIKLPARLPIYSTRVKTEKE</sequence>
<dbReference type="EMBL" id="JANEYG010000033">
    <property type="protein sequence ID" value="KAJ8917415.1"/>
    <property type="molecule type" value="Genomic_DNA"/>
</dbReference>
<dbReference type="GO" id="GO:0071011">
    <property type="term" value="C:precatalytic spliceosome"/>
    <property type="evidence" value="ECO:0007669"/>
    <property type="project" value="TreeGrafter"/>
</dbReference>
<evidence type="ECO:0000256" key="3">
    <source>
        <dbReference type="SAM" id="MobiDB-lite"/>
    </source>
</evidence>
<dbReference type="Proteomes" id="UP001159042">
    <property type="component" value="Unassembled WGS sequence"/>
</dbReference>
<evidence type="ECO:0000256" key="2">
    <source>
        <dbReference type="PROSITE-ProRule" id="PRU00176"/>
    </source>
</evidence>
<dbReference type="GO" id="GO:0003723">
    <property type="term" value="F:RNA binding"/>
    <property type="evidence" value="ECO:0007669"/>
    <property type="project" value="UniProtKB-UniRule"/>
</dbReference>
<dbReference type="Gene3D" id="3.30.70.330">
    <property type="match status" value="1"/>
</dbReference>
<keyword evidence="1 2" id="KW-0694">RNA-binding</keyword>
<dbReference type="Pfam" id="PF00076">
    <property type="entry name" value="RRM_1"/>
    <property type="match status" value="1"/>
</dbReference>
<evidence type="ECO:0000313" key="5">
    <source>
        <dbReference type="EMBL" id="KAJ8917415.1"/>
    </source>
</evidence>
<reference evidence="5 6" key="1">
    <citation type="journal article" date="2023" name="Insect Mol. Biol.">
        <title>Genome sequencing provides insights into the evolution of gene families encoding plant cell wall-degrading enzymes in longhorned beetles.</title>
        <authorList>
            <person name="Shin N.R."/>
            <person name="Okamura Y."/>
            <person name="Kirsch R."/>
            <person name="Pauchet Y."/>
        </authorList>
    </citation>
    <scope>NUCLEOTIDE SEQUENCE [LARGE SCALE GENOMIC DNA]</scope>
    <source>
        <strain evidence="5">EAD_L_NR</strain>
    </source>
</reference>
<accession>A0AAV8VTG3</accession>
<dbReference type="InterPro" id="IPR000504">
    <property type="entry name" value="RRM_dom"/>
</dbReference>
<gene>
    <name evidence="5" type="ORF">NQ315_005461</name>
</gene>
<dbReference type="AlphaFoldDB" id="A0AAV8VTG3"/>
<evidence type="ECO:0000259" key="4">
    <source>
        <dbReference type="PROSITE" id="PS50102"/>
    </source>
</evidence>
<feature type="compositionally biased region" description="Basic and acidic residues" evidence="3">
    <location>
        <begin position="74"/>
        <end position="85"/>
    </location>
</feature>